<feature type="compositionally biased region" description="Polar residues" evidence="1">
    <location>
        <begin position="299"/>
        <end position="309"/>
    </location>
</feature>
<gene>
    <name evidence="3" type="ORF">TWF481_006327</name>
</gene>
<feature type="chain" id="PRO_5043642608" evidence="2">
    <location>
        <begin position="26"/>
        <end position="318"/>
    </location>
</feature>
<keyword evidence="4" id="KW-1185">Reference proteome</keyword>
<dbReference type="EMBL" id="JAVHJL010000003">
    <property type="protein sequence ID" value="KAK6507906.1"/>
    <property type="molecule type" value="Genomic_DNA"/>
</dbReference>
<dbReference type="AlphaFoldDB" id="A0AAV9WHJ2"/>
<keyword evidence="2" id="KW-0732">Signal</keyword>
<feature type="compositionally biased region" description="Low complexity" evidence="1">
    <location>
        <begin position="164"/>
        <end position="181"/>
    </location>
</feature>
<name>A0AAV9WHJ2_9PEZI</name>
<evidence type="ECO:0000313" key="4">
    <source>
        <dbReference type="Proteomes" id="UP001370758"/>
    </source>
</evidence>
<evidence type="ECO:0000256" key="1">
    <source>
        <dbReference type="SAM" id="MobiDB-lite"/>
    </source>
</evidence>
<feature type="region of interest" description="Disordered" evidence="1">
    <location>
        <begin position="157"/>
        <end position="188"/>
    </location>
</feature>
<proteinExistence type="predicted"/>
<comment type="caution">
    <text evidence="3">The sequence shown here is derived from an EMBL/GenBank/DDBJ whole genome shotgun (WGS) entry which is preliminary data.</text>
</comment>
<organism evidence="3 4">
    <name type="scientific">Arthrobotrys musiformis</name>
    <dbReference type="NCBI Taxonomy" id="47236"/>
    <lineage>
        <taxon>Eukaryota</taxon>
        <taxon>Fungi</taxon>
        <taxon>Dikarya</taxon>
        <taxon>Ascomycota</taxon>
        <taxon>Pezizomycotina</taxon>
        <taxon>Orbiliomycetes</taxon>
        <taxon>Orbiliales</taxon>
        <taxon>Orbiliaceae</taxon>
        <taxon>Arthrobotrys</taxon>
    </lineage>
</organism>
<evidence type="ECO:0000256" key="2">
    <source>
        <dbReference type="SAM" id="SignalP"/>
    </source>
</evidence>
<protein>
    <submittedName>
        <fullName evidence="3">Uncharacterized protein</fullName>
    </submittedName>
</protein>
<dbReference type="Proteomes" id="UP001370758">
    <property type="component" value="Unassembled WGS sequence"/>
</dbReference>
<evidence type="ECO:0000313" key="3">
    <source>
        <dbReference type="EMBL" id="KAK6507906.1"/>
    </source>
</evidence>
<reference evidence="3 4" key="1">
    <citation type="submission" date="2023-08" db="EMBL/GenBank/DDBJ databases">
        <authorList>
            <person name="Palmer J.M."/>
        </authorList>
    </citation>
    <scope>NUCLEOTIDE SEQUENCE [LARGE SCALE GENOMIC DNA]</scope>
    <source>
        <strain evidence="3 4">TWF481</strain>
    </source>
</reference>
<sequence length="318" mass="32896">MSSSASRVAIPALLLSLRVSAYTLAFYGNAGCSGAARWQHKTTNDSTYMTPCEPIPAAAGNGILSAVITGDATDNHWGYTAQLFSDPACNSQATLISSDGGCESTGSGIRSFIVVGTESDFQMPEGQWDTVSYTVNTVESIDGDAVYNETDQYYETDNYGAGGSSSSSSGSSSSVSYDSSSDPGAAVPVMYPLDDASLEYAISNDDEAGIPGGIDEAVLGADCGDTVQEKGYAVDEDGNGLADGSILETTTTDPSGNIVRYQKQEQYGQDIPGAIMDGPVVQGDPTLNDPRVPDPVLDNGSSGTLTSTGWPAVVLSRE</sequence>
<feature type="signal peptide" evidence="2">
    <location>
        <begin position="1"/>
        <end position="25"/>
    </location>
</feature>
<accession>A0AAV9WHJ2</accession>
<feature type="region of interest" description="Disordered" evidence="1">
    <location>
        <begin position="278"/>
        <end position="310"/>
    </location>
</feature>